<feature type="repeat" description="PPR" evidence="2">
    <location>
        <begin position="187"/>
        <end position="221"/>
    </location>
</feature>
<evidence type="ECO:0000313" key="3">
    <source>
        <dbReference type="EMBL" id="KAI5084955.1"/>
    </source>
</evidence>
<keyword evidence="4" id="KW-1185">Reference proteome</keyword>
<dbReference type="PANTHER" id="PTHR47926">
    <property type="entry name" value="PENTATRICOPEPTIDE REPEAT-CONTAINING PROTEIN"/>
    <property type="match status" value="1"/>
</dbReference>
<evidence type="ECO:0000256" key="1">
    <source>
        <dbReference type="ARBA" id="ARBA00022737"/>
    </source>
</evidence>
<dbReference type="EMBL" id="JABFUD020000001">
    <property type="protein sequence ID" value="KAI5084955.1"/>
    <property type="molecule type" value="Genomic_DNA"/>
</dbReference>
<feature type="repeat" description="PPR" evidence="2">
    <location>
        <begin position="288"/>
        <end position="322"/>
    </location>
</feature>
<feature type="repeat" description="PPR" evidence="2">
    <location>
        <begin position="589"/>
        <end position="623"/>
    </location>
</feature>
<dbReference type="FunFam" id="1.25.40.10:FF:000073">
    <property type="entry name" value="Pentatricopeptide repeat-containing protein chloroplastic"/>
    <property type="match status" value="2"/>
</dbReference>
<accession>A0A9D4ZTQ3</accession>
<evidence type="ECO:0008006" key="5">
    <source>
        <dbReference type="Google" id="ProtNLM"/>
    </source>
</evidence>
<dbReference type="InterPro" id="IPR002885">
    <property type="entry name" value="PPR_rpt"/>
</dbReference>
<proteinExistence type="predicted"/>
<dbReference type="Pfam" id="PF01535">
    <property type="entry name" value="PPR"/>
    <property type="match status" value="6"/>
</dbReference>
<organism evidence="3 4">
    <name type="scientific">Adiantum capillus-veneris</name>
    <name type="common">Maidenhair fern</name>
    <dbReference type="NCBI Taxonomy" id="13818"/>
    <lineage>
        <taxon>Eukaryota</taxon>
        <taxon>Viridiplantae</taxon>
        <taxon>Streptophyta</taxon>
        <taxon>Embryophyta</taxon>
        <taxon>Tracheophyta</taxon>
        <taxon>Polypodiopsida</taxon>
        <taxon>Polypodiidae</taxon>
        <taxon>Polypodiales</taxon>
        <taxon>Pteridineae</taxon>
        <taxon>Pteridaceae</taxon>
        <taxon>Vittarioideae</taxon>
        <taxon>Adiantum</taxon>
    </lineage>
</organism>
<dbReference type="FunFam" id="1.25.40.10:FF:000090">
    <property type="entry name" value="Pentatricopeptide repeat-containing protein, chloroplastic"/>
    <property type="match status" value="1"/>
</dbReference>
<evidence type="ECO:0000256" key="2">
    <source>
        <dbReference type="PROSITE-ProRule" id="PRU00708"/>
    </source>
</evidence>
<dbReference type="InterPro" id="IPR011990">
    <property type="entry name" value="TPR-like_helical_dom_sf"/>
</dbReference>
<dbReference type="AlphaFoldDB" id="A0A9D4ZTQ3"/>
<dbReference type="FunFam" id="1.25.40.10:FF:000344">
    <property type="entry name" value="Pentatricopeptide repeat-containing protein"/>
    <property type="match status" value="1"/>
</dbReference>
<feature type="repeat" description="PPR" evidence="2">
    <location>
        <begin position="558"/>
        <end position="588"/>
    </location>
</feature>
<dbReference type="InterPro" id="IPR046960">
    <property type="entry name" value="PPR_At4g14850-like_plant"/>
</dbReference>
<feature type="repeat" description="PPR" evidence="2">
    <location>
        <begin position="156"/>
        <end position="186"/>
    </location>
</feature>
<dbReference type="FunFam" id="1.25.40.10:FF:000285">
    <property type="entry name" value="Pentatricopeptide repeat-containing protein, chloroplastic"/>
    <property type="match status" value="1"/>
</dbReference>
<dbReference type="Pfam" id="PF13041">
    <property type="entry name" value="PPR_2"/>
    <property type="match status" value="5"/>
</dbReference>
<dbReference type="NCBIfam" id="TIGR00756">
    <property type="entry name" value="PPR"/>
    <property type="match status" value="6"/>
</dbReference>
<dbReference type="OrthoDB" id="1882346at2759"/>
<feature type="repeat" description="PPR" evidence="2">
    <location>
        <begin position="86"/>
        <end position="120"/>
    </location>
</feature>
<dbReference type="PANTHER" id="PTHR47926:SF347">
    <property type="entry name" value="PENTATRICOPEPTIDE REPEAT-CONTAINING PROTEIN"/>
    <property type="match status" value="1"/>
</dbReference>
<feature type="repeat" description="PPR" evidence="2">
    <location>
        <begin position="488"/>
        <end position="522"/>
    </location>
</feature>
<gene>
    <name evidence="3" type="ORF">GOP47_0001124</name>
</gene>
<evidence type="ECO:0000313" key="4">
    <source>
        <dbReference type="Proteomes" id="UP000886520"/>
    </source>
</evidence>
<protein>
    <recommendedName>
        <fullName evidence="5">Pentatricopeptide repeat-containing protein</fullName>
    </recommendedName>
</protein>
<name>A0A9D4ZTQ3_ADICA</name>
<reference evidence="3" key="1">
    <citation type="submission" date="2021-01" db="EMBL/GenBank/DDBJ databases">
        <title>Adiantum capillus-veneris genome.</title>
        <authorList>
            <person name="Fang Y."/>
            <person name="Liao Q."/>
        </authorList>
    </citation>
    <scope>NUCLEOTIDE SEQUENCE</scope>
    <source>
        <strain evidence="3">H3</strain>
        <tissue evidence="3">Leaf</tissue>
    </source>
</reference>
<feature type="repeat" description="PPR" evidence="2">
    <location>
        <begin position="358"/>
        <end position="392"/>
    </location>
</feature>
<dbReference type="GO" id="GO:0003729">
    <property type="term" value="F:mRNA binding"/>
    <property type="evidence" value="ECO:0007669"/>
    <property type="project" value="UniProtKB-ARBA"/>
</dbReference>
<sequence>MRIHHEEQSLVESLFRIQPSSVIYRCLVDRCTKEKYLDAGRSVHAQIIKTHFETDVSIATSLVHMYLKCGILDDASESFTFLGLRNVVLWNAVIGAHCQNGFSEKAIHFFWRTEGRGVVPNDVTYLMTLKACATLKSFIQGCQVYAHMIVSGMELIEFTSNTLIDMYAKCGSLVDALQIFKAMHRRTVTSWNIMISGFAQHGLFDEVLHYFRKMILEGFQPDDYTFVIILRICIDTEALVLGKGVHDYIIRSGSQTGVYAANALIAVYAKCGSLQDAYVMFKLTSEPDLITWNTMIGGFCENKQSTKALELFHSMRRQGMKSDRATFISIFKACISLDDLDMGKKIHACFNEDEGSQCILLMSTLVDMYAKCGSTEDARRIFDKIRNRNVVLWNIMIAGHSDSSKEALKLLTQMRKDSLEPDEVTYLNVLKACAREEDLKVCQIIHNCCVEHGHESNLYIGSSLVDVYGICGRLIEAWRVFEVMPERNIVSWNAIVGGCAQQGHEDVALELFGQMQVEGHYAEEIPYVSVFNACADLADLKQGKFIHARFLFNSKQQNLFIGNALVDMYSKCGAMRDALRVFNNMLEKDAVSWNALISGYAQHGHGKQALEFAEKMEGEGIQFNEITFVGILTACSYVGFIEEAQIHFDSMYQQHGIIPTPEHCACMVDVYGRAGLLNEAVKFIQQMPIEPTSVVWMALLAASKTYGSTELASYAVNQILLTEPENSAAFLLLKLTKV</sequence>
<dbReference type="GO" id="GO:0009451">
    <property type="term" value="P:RNA modification"/>
    <property type="evidence" value="ECO:0007669"/>
    <property type="project" value="InterPro"/>
</dbReference>
<keyword evidence="1" id="KW-0677">Repeat</keyword>
<comment type="caution">
    <text evidence="3">The sequence shown here is derived from an EMBL/GenBank/DDBJ whole genome shotgun (WGS) entry which is preliminary data.</text>
</comment>
<dbReference type="PROSITE" id="PS51375">
    <property type="entry name" value="PPR"/>
    <property type="match status" value="8"/>
</dbReference>
<dbReference type="Gene3D" id="1.25.40.10">
    <property type="entry name" value="Tetratricopeptide repeat domain"/>
    <property type="match status" value="6"/>
</dbReference>
<dbReference type="Proteomes" id="UP000886520">
    <property type="component" value="Chromosome 1"/>
</dbReference>